<evidence type="ECO:0000313" key="3">
    <source>
        <dbReference type="Proteomes" id="UP000030106"/>
    </source>
</evidence>
<dbReference type="Proteomes" id="UP000030106">
    <property type="component" value="Unassembled WGS sequence"/>
</dbReference>
<proteinExistence type="predicted"/>
<dbReference type="OrthoDB" id="5380416at2759"/>
<name>A0A0A2V8X8_BEABA</name>
<accession>A0A0A2V8X8</accession>
<dbReference type="HOGENOM" id="CLU_071100_0_0_1"/>
<dbReference type="EMBL" id="ANFO01001476">
    <property type="protein sequence ID" value="KGQ02545.1"/>
    <property type="molecule type" value="Genomic_DNA"/>
</dbReference>
<gene>
    <name evidence="2" type="ORF">BBAD15_g12242</name>
</gene>
<feature type="region of interest" description="Disordered" evidence="1">
    <location>
        <begin position="30"/>
        <end position="93"/>
    </location>
</feature>
<organism evidence="2 3">
    <name type="scientific">Beauveria bassiana D1-5</name>
    <dbReference type="NCBI Taxonomy" id="1245745"/>
    <lineage>
        <taxon>Eukaryota</taxon>
        <taxon>Fungi</taxon>
        <taxon>Dikarya</taxon>
        <taxon>Ascomycota</taxon>
        <taxon>Pezizomycotina</taxon>
        <taxon>Sordariomycetes</taxon>
        <taxon>Hypocreomycetidae</taxon>
        <taxon>Hypocreales</taxon>
        <taxon>Cordycipitaceae</taxon>
        <taxon>Beauveria</taxon>
    </lineage>
</organism>
<sequence>MSTLTMPPRSKNTVEKPRFELPALNFNFGNITDGTNIPPPLPSPKTPTPPRTPPALDAKDAQVHGTAGVNKANGIQSSTCDPEESGPLSPDHSLRQGALRRILSKRTLNNTAAESQMPDSQSAPVLGGLDRPQSRGGFSLLADRKLKRNSGWFKMFRNSDQPSSSRRSSFLFGGSSNNLPVTKHSEPPAPMIPELRELEKDDGSLGTDIFQNIK</sequence>
<reference evidence="2 3" key="1">
    <citation type="submission" date="2012-10" db="EMBL/GenBank/DDBJ databases">
        <title>Genome sequencing and analysis of entomopathogenic fungi Beauveria bassiana D1-5.</title>
        <authorList>
            <person name="Li Q."/>
            <person name="Wang L."/>
            <person name="Zhang Z."/>
            <person name="Wang Q."/>
            <person name="Ren J."/>
            <person name="Wang M."/>
            <person name="Xu W."/>
            <person name="Wang J."/>
            <person name="Lu Y."/>
            <person name="Du Q."/>
            <person name="Sun Z."/>
        </authorList>
    </citation>
    <scope>NUCLEOTIDE SEQUENCE [LARGE SCALE GENOMIC DNA]</scope>
    <source>
        <strain evidence="2 3">D1-5</strain>
    </source>
</reference>
<feature type="compositionally biased region" description="Low complexity" evidence="1">
    <location>
        <begin position="163"/>
        <end position="179"/>
    </location>
</feature>
<feature type="region of interest" description="Disordered" evidence="1">
    <location>
        <begin position="157"/>
        <end position="190"/>
    </location>
</feature>
<dbReference type="eggNOG" id="ENOG502SUU9">
    <property type="taxonomic scope" value="Eukaryota"/>
</dbReference>
<feature type="compositionally biased region" description="Pro residues" evidence="1">
    <location>
        <begin position="37"/>
        <end position="53"/>
    </location>
</feature>
<evidence type="ECO:0000313" key="2">
    <source>
        <dbReference type="EMBL" id="KGQ02545.1"/>
    </source>
</evidence>
<feature type="region of interest" description="Disordered" evidence="1">
    <location>
        <begin position="109"/>
        <end position="139"/>
    </location>
</feature>
<dbReference type="AlphaFoldDB" id="A0A0A2V8X8"/>
<evidence type="ECO:0000256" key="1">
    <source>
        <dbReference type="SAM" id="MobiDB-lite"/>
    </source>
</evidence>
<comment type="caution">
    <text evidence="2">The sequence shown here is derived from an EMBL/GenBank/DDBJ whole genome shotgun (WGS) entry which is preliminary data.</text>
</comment>
<feature type="compositionally biased region" description="Polar residues" evidence="1">
    <location>
        <begin position="109"/>
        <end position="123"/>
    </location>
</feature>
<dbReference type="STRING" id="1245745.A0A0A2V8X8"/>
<protein>
    <submittedName>
        <fullName evidence="2">Uncharacterized protein</fullName>
    </submittedName>
</protein>